<feature type="compositionally biased region" description="Low complexity" evidence="1">
    <location>
        <begin position="36"/>
        <end position="69"/>
    </location>
</feature>
<accession>A0A6J4SX88</accession>
<reference evidence="2" key="1">
    <citation type="submission" date="2020-02" db="EMBL/GenBank/DDBJ databases">
        <authorList>
            <person name="Meier V. D."/>
        </authorList>
    </citation>
    <scope>NUCLEOTIDE SEQUENCE</scope>
    <source>
        <strain evidence="2">AVDCRST_MAG67</strain>
    </source>
</reference>
<dbReference type="EMBL" id="CADCVQ010000101">
    <property type="protein sequence ID" value="CAA9507427.1"/>
    <property type="molecule type" value="Genomic_DNA"/>
</dbReference>
<feature type="compositionally biased region" description="Basic residues" evidence="1">
    <location>
        <begin position="11"/>
        <end position="21"/>
    </location>
</feature>
<dbReference type="AlphaFoldDB" id="A0A6J4SX88"/>
<feature type="non-terminal residue" evidence="2">
    <location>
        <position position="1"/>
    </location>
</feature>
<protein>
    <submittedName>
        <fullName evidence="2">Uncharacterized protein</fullName>
    </submittedName>
</protein>
<feature type="region of interest" description="Disordered" evidence="1">
    <location>
        <begin position="1"/>
        <end position="82"/>
    </location>
</feature>
<feature type="compositionally biased region" description="Low complexity" evidence="1">
    <location>
        <begin position="1"/>
        <end position="10"/>
    </location>
</feature>
<gene>
    <name evidence="2" type="ORF">AVDCRST_MAG67-2519</name>
</gene>
<proteinExistence type="predicted"/>
<evidence type="ECO:0000256" key="1">
    <source>
        <dbReference type="SAM" id="MobiDB-lite"/>
    </source>
</evidence>
<feature type="non-terminal residue" evidence="2">
    <location>
        <position position="82"/>
    </location>
</feature>
<sequence>CTSARSTSTRTGRHAAARRRSTSSCRAPPGPRWRSRSTPWRSCWSCSSRRSAARAGRSARTAAPRSRSSIRLCARAHGPRRL</sequence>
<name>A0A6J4SX88_9ACTN</name>
<organism evidence="2">
    <name type="scientific">uncultured Solirubrobacteraceae bacterium</name>
    <dbReference type="NCBI Taxonomy" id="1162706"/>
    <lineage>
        <taxon>Bacteria</taxon>
        <taxon>Bacillati</taxon>
        <taxon>Actinomycetota</taxon>
        <taxon>Thermoleophilia</taxon>
        <taxon>Solirubrobacterales</taxon>
        <taxon>Solirubrobacteraceae</taxon>
        <taxon>environmental samples</taxon>
    </lineage>
</organism>
<evidence type="ECO:0000313" key="2">
    <source>
        <dbReference type="EMBL" id="CAA9507427.1"/>
    </source>
</evidence>